<evidence type="ECO:0000313" key="3">
    <source>
        <dbReference type="EMBL" id="ODA67322.1"/>
    </source>
</evidence>
<accession>A0A1E2RYU7</accession>
<protein>
    <recommendedName>
        <fullName evidence="2">Surface antigen domain-containing protein</fullName>
    </recommendedName>
</protein>
<dbReference type="Pfam" id="PF16998">
    <property type="entry name" value="17kDa_Anti_2"/>
    <property type="match status" value="1"/>
</dbReference>
<feature type="signal peptide" evidence="1">
    <location>
        <begin position="1"/>
        <end position="31"/>
    </location>
</feature>
<reference evidence="3 4" key="1">
    <citation type="submission" date="2016-07" db="EMBL/GenBank/DDBJ databases">
        <title>Draft genome sequence of Methyloligella halotolerans C2T (VKM B-2706T=CCUG 61687T=DSM 25045T), a halotolerant polyhydroxybutyrate accumulating methylotroph.</title>
        <authorList>
            <person name="Vasilenko O.V."/>
            <person name="Doronina N.V."/>
            <person name="Poroshina M.N."/>
            <person name="Tarlachkov S.V."/>
            <person name="Trotsenko Y.A."/>
        </authorList>
    </citation>
    <scope>NUCLEOTIDE SEQUENCE [LARGE SCALE GENOMIC DNA]</scope>
    <source>
        <strain evidence="3 4">VKM B-2706</strain>
    </source>
</reference>
<evidence type="ECO:0000313" key="4">
    <source>
        <dbReference type="Proteomes" id="UP000095087"/>
    </source>
</evidence>
<sequence>MRTFHWNAPIIIGAGCLALFLLAPAPASSLAQEQSASLDLTPMPGVSLRGPAWATEEQAITEPATIAALKSKLDKSDRDVAFKALEIALMQLGDGATLVWKRQKNGLSGVIKTISAFRDDQGRVCRKVNYSITLGTYERAVVGTACRGKDGNWSLDG</sequence>
<dbReference type="OrthoDB" id="5402098at2"/>
<keyword evidence="1" id="KW-0732">Signal</keyword>
<gene>
    <name evidence="3" type="ORF">A7A08_02069</name>
</gene>
<dbReference type="AlphaFoldDB" id="A0A1E2RYU7"/>
<dbReference type="PROSITE" id="PS51257">
    <property type="entry name" value="PROKAR_LIPOPROTEIN"/>
    <property type="match status" value="1"/>
</dbReference>
<feature type="domain" description="Surface antigen" evidence="2">
    <location>
        <begin position="68"/>
        <end position="155"/>
    </location>
</feature>
<dbReference type="EMBL" id="MASI01000004">
    <property type="protein sequence ID" value="ODA67322.1"/>
    <property type="molecule type" value="Genomic_DNA"/>
</dbReference>
<comment type="caution">
    <text evidence="3">The sequence shown here is derived from an EMBL/GenBank/DDBJ whole genome shotgun (WGS) entry which is preliminary data.</text>
</comment>
<name>A0A1E2RYU7_9HYPH</name>
<keyword evidence="4" id="KW-1185">Reference proteome</keyword>
<dbReference type="Proteomes" id="UP000095087">
    <property type="component" value="Unassembled WGS sequence"/>
</dbReference>
<dbReference type="InterPro" id="IPR032635">
    <property type="entry name" value="Anti_2"/>
</dbReference>
<dbReference type="STRING" id="1177755.A7A08_02069"/>
<proteinExistence type="predicted"/>
<evidence type="ECO:0000256" key="1">
    <source>
        <dbReference type="SAM" id="SignalP"/>
    </source>
</evidence>
<organism evidence="3 4">
    <name type="scientific">Methyloligella halotolerans</name>
    <dbReference type="NCBI Taxonomy" id="1177755"/>
    <lineage>
        <taxon>Bacteria</taxon>
        <taxon>Pseudomonadati</taxon>
        <taxon>Pseudomonadota</taxon>
        <taxon>Alphaproteobacteria</taxon>
        <taxon>Hyphomicrobiales</taxon>
        <taxon>Hyphomicrobiaceae</taxon>
        <taxon>Methyloligella</taxon>
    </lineage>
</organism>
<evidence type="ECO:0000259" key="2">
    <source>
        <dbReference type="Pfam" id="PF16998"/>
    </source>
</evidence>
<feature type="chain" id="PRO_5009116647" description="Surface antigen domain-containing protein" evidence="1">
    <location>
        <begin position="32"/>
        <end position="157"/>
    </location>
</feature>